<dbReference type="GO" id="GO:0016740">
    <property type="term" value="F:transferase activity"/>
    <property type="evidence" value="ECO:0007669"/>
    <property type="project" value="UniProtKB-KW"/>
</dbReference>
<dbReference type="AlphaFoldDB" id="A0A0F3RP14"/>
<dbReference type="Proteomes" id="UP000321691">
    <property type="component" value="Unassembled WGS sequence"/>
</dbReference>
<dbReference type="RefSeq" id="WP_045808481.1">
    <property type="nucleotide sequence ID" value="NZ_BJZI01000020.1"/>
</dbReference>
<dbReference type="CDD" id="cd04187">
    <property type="entry name" value="DPM1_like_bac"/>
    <property type="match status" value="1"/>
</dbReference>
<keyword evidence="6" id="KW-1185">Reference proteome</keyword>
<dbReference type="Gene3D" id="3.90.550.10">
    <property type="entry name" value="Spore Coat Polysaccharide Biosynthesis Protein SpsA, Chain A"/>
    <property type="match status" value="1"/>
</dbReference>
<evidence type="ECO:0000313" key="4">
    <source>
        <dbReference type="EMBL" id="KJW11701.1"/>
    </source>
</evidence>
<dbReference type="OrthoDB" id="9807778at2"/>
<evidence type="ECO:0000313" key="5">
    <source>
        <dbReference type="Proteomes" id="UP000033491"/>
    </source>
</evidence>
<keyword evidence="4" id="KW-0808">Transferase</keyword>
<dbReference type="InterPro" id="IPR050256">
    <property type="entry name" value="Glycosyltransferase_2"/>
</dbReference>
<keyword evidence="1" id="KW-1133">Transmembrane helix</keyword>
<comment type="caution">
    <text evidence="4">The sequence shown here is derived from an EMBL/GenBank/DDBJ whole genome shotgun (WGS) entry which is preliminary data.</text>
</comment>
<dbReference type="Pfam" id="PF00535">
    <property type="entry name" value="Glycos_transf_2"/>
    <property type="match status" value="1"/>
</dbReference>
<dbReference type="Proteomes" id="UP000033491">
    <property type="component" value="Unassembled WGS sequence"/>
</dbReference>
<feature type="domain" description="Glycosyltransferase 2-like" evidence="2">
    <location>
        <begin position="5"/>
        <end position="172"/>
    </location>
</feature>
<keyword evidence="1" id="KW-0472">Membrane</keyword>
<accession>A0A0F3RP14</accession>
<dbReference type="EMBL" id="JZCR01000025">
    <property type="protein sequence ID" value="KJW11701.1"/>
    <property type="molecule type" value="Genomic_DNA"/>
</dbReference>
<dbReference type="PANTHER" id="PTHR48090:SF8">
    <property type="entry name" value="GLYCOSYLTRANSFERASE CSBB-RELATED"/>
    <property type="match status" value="1"/>
</dbReference>
<dbReference type="SUPFAM" id="SSF53448">
    <property type="entry name" value="Nucleotide-diphospho-sugar transferases"/>
    <property type="match status" value="1"/>
</dbReference>
<evidence type="ECO:0000313" key="3">
    <source>
        <dbReference type="EMBL" id="GEO67127.1"/>
    </source>
</evidence>
<gene>
    <name evidence="3" type="ORF">LSP04_15460</name>
    <name evidence="4" type="ORF">VC81_13010</name>
</gene>
<evidence type="ECO:0000313" key="6">
    <source>
        <dbReference type="Proteomes" id="UP000321691"/>
    </source>
</evidence>
<dbReference type="PANTHER" id="PTHR48090">
    <property type="entry name" value="UNDECAPRENYL-PHOSPHATE 4-DEOXY-4-FORMAMIDO-L-ARABINOSE TRANSFERASE-RELATED"/>
    <property type="match status" value="1"/>
</dbReference>
<feature type="transmembrane region" description="Helical" evidence="1">
    <location>
        <begin position="272"/>
        <end position="295"/>
    </location>
</feature>
<proteinExistence type="predicted"/>
<feature type="transmembrane region" description="Helical" evidence="1">
    <location>
        <begin position="236"/>
        <end position="260"/>
    </location>
</feature>
<name>A0A0F3RP14_9LACO</name>
<keyword evidence="1" id="KW-0812">Transmembrane</keyword>
<evidence type="ECO:0000256" key="1">
    <source>
        <dbReference type="SAM" id="Phobius"/>
    </source>
</evidence>
<protein>
    <submittedName>
        <fullName evidence="3">Bactoprenol glucosyl transferase</fullName>
    </submittedName>
    <submittedName>
        <fullName evidence="4">Glucosyl transferase family 2</fullName>
    </submittedName>
</protein>
<sequence>MKKISLVVPCYNEEESIPLFFQAVSKVIDSMNTPTPTVTPEYIFVDDGSSDNTLAEMKQLNQAHPTTVHYRSFSRNFGKESGLAAGLEAATGDYVAVMDVDLQDPPELLPKMFQLVDSGEYDCVGTIQKERRGQSKLRAFLSSSFYRVINKISDVQIKPNARDYRLMNRQFVDTVLSLPEFNRFSKGIFSWVGFKTTYLTYESQPRAAGTTHWSLGQLFSYSIEGIIDFSNVPLRIATWVGSISFFLSLIGLVFVIVRALTVGGSSVAGWPSLVVIMLLIGGIQLFCLGILGQYINKIYLETKHRPKYIIREEK</sequence>
<dbReference type="EMBL" id="BJZI01000020">
    <property type="protein sequence ID" value="GEO67127.1"/>
    <property type="molecule type" value="Genomic_DNA"/>
</dbReference>
<reference evidence="3 6" key="2">
    <citation type="submission" date="2019-07" db="EMBL/GenBank/DDBJ databases">
        <title>Whole genome shotgun sequence of Lactobacillus spicheri NBRC 107155.</title>
        <authorList>
            <person name="Hosoyama A."/>
            <person name="Uohara A."/>
            <person name="Ohji S."/>
            <person name="Ichikawa N."/>
        </authorList>
    </citation>
    <scope>NUCLEOTIDE SEQUENCE [LARGE SCALE GENOMIC DNA]</scope>
    <source>
        <strain evidence="3 6">NBRC 107155</strain>
    </source>
</reference>
<dbReference type="PATRIC" id="fig|216463.3.peg.1862"/>
<organism evidence="4 5">
    <name type="scientific">Levilactobacillus spicheri</name>
    <dbReference type="NCBI Taxonomy" id="216463"/>
    <lineage>
        <taxon>Bacteria</taxon>
        <taxon>Bacillati</taxon>
        <taxon>Bacillota</taxon>
        <taxon>Bacilli</taxon>
        <taxon>Lactobacillales</taxon>
        <taxon>Lactobacillaceae</taxon>
        <taxon>Levilactobacillus</taxon>
    </lineage>
</organism>
<evidence type="ECO:0000259" key="2">
    <source>
        <dbReference type="Pfam" id="PF00535"/>
    </source>
</evidence>
<dbReference type="STRING" id="216463.VC81_13010"/>
<dbReference type="GO" id="GO:0005886">
    <property type="term" value="C:plasma membrane"/>
    <property type="evidence" value="ECO:0007669"/>
    <property type="project" value="TreeGrafter"/>
</dbReference>
<dbReference type="InterPro" id="IPR001173">
    <property type="entry name" value="Glyco_trans_2-like"/>
</dbReference>
<reference evidence="4 5" key="1">
    <citation type="submission" date="2015-03" db="EMBL/GenBank/DDBJ databases">
        <authorList>
            <person name="Zheng J."/>
            <person name="Ganezle M."/>
        </authorList>
    </citation>
    <scope>NUCLEOTIDE SEQUENCE [LARGE SCALE GENOMIC DNA]</scope>
    <source>
        <strain evidence="4 5">LP38</strain>
    </source>
</reference>
<dbReference type="InterPro" id="IPR029044">
    <property type="entry name" value="Nucleotide-diphossugar_trans"/>
</dbReference>